<dbReference type="GeneID" id="97999483"/>
<evidence type="ECO:0000256" key="2">
    <source>
        <dbReference type="SAM" id="Phobius"/>
    </source>
</evidence>
<keyword evidence="2" id="KW-1133">Transmembrane helix</keyword>
<gene>
    <name evidence="3" type="ORF">DW687_06985</name>
</gene>
<name>A0A3E3DZI7_9FIRM</name>
<accession>A0A3E3DZI7</accession>
<keyword evidence="2" id="KW-0472">Membrane</keyword>
<keyword evidence="2" id="KW-0812">Transmembrane</keyword>
<protein>
    <submittedName>
        <fullName evidence="3">Uncharacterized protein</fullName>
    </submittedName>
</protein>
<feature type="transmembrane region" description="Helical" evidence="2">
    <location>
        <begin position="63"/>
        <end position="85"/>
    </location>
</feature>
<dbReference type="AlphaFoldDB" id="A0A3E3DZI7"/>
<dbReference type="Proteomes" id="UP000261212">
    <property type="component" value="Unassembled WGS sequence"/>
</dbReference>
<dbReference type="RefSeq" id="WP_007049004.1">
    <property type="nucleotide sequence ID" value="NZ_CABKNJ010000005.1"/>
</dbReference>
<feature type="compositionally biased region" description="Basic and acidic residues" evidence="1">
    <location>
        <begin position="1"/>
        <end position="15"/>
    </location>
</feature>
<comment type="caution">
    <text evidence="3">The sequence shown here is derived from an EMBL/GenBank/DDBJ whole genome shotgun (WGS) entry which is preliminary data.</text>
</comment>
<reference evidence="3 4" key="1">
    <citation type="submission" date="2018-08" db="EMBL/GenBank/DDBJ databases">
        <title>A genome reference for cultivated species of the human gut microbiota.</title>
        <authorList>
            <person name="Zou Y."/>
            <person name="Xue W."/>
            <person name="Luo G."/>
        </authorList>
    </citation>
    <scope>NUCLEOTIDE SEQUENCE [LARGE SCALE GENOMIC DNA]</scope>
    <source>
        <strain evidence="3 4">AM25-6</strain>
    </source>
</reference>
<dbReference type="EMBL" id="QUSM01000003">
    <property type="protein sequence ID" value="RGD74495.1"/>
    <property type="molecule type" value="Genomic_DNA"/>
</dbReference>
<evidence type="ECO:0000313" key="3">
    <source>
        <dbReference type="EMBL" id="RGD74495.1"/>
    </source>
</evidence>
<evidence type="ECO:0000256" key="1">
    <source>
        <dbReference type="SAM" id="MobiDB-lite"/>
    </source>
</evidence>
<feature type="region of interest" description="Disordered" evidence="1">
    <location>
        <begin position="1"/>
        <end position="20"/>
    </location>
</feature>
<evidence type="ECO:0000313" key="4">
    <source>
        <dbReference type="Proteomes" id="UP000261212"/>
    </source>
</evidence>
<organism evidence="3 4">
    <name type="scientific">Anaerofustis stercorihominis</name>
    <dbReference type="NCBI Taxonomy" id="214853"/>
    <lineage>
        <taxon>Bacteria</taxon>
        <taxon>Bacillati</taxon>
        <taxon>Bacillota</taxon>
        <taxon>Clostridia</taxon>
        <taxon>Eubacteriales</taxon>
        <taxon>Eubacteriaceae</taxon>
        <taxon>Anaerofustis</taxon>
    </lineage>
</organism>
<sequence>MEKDRELNADKKSNDDNAVTKNLASEGEKRIKDSACALRGINKDFKACSKCGKTFCKYRNRNVIIILTFLFCLYGFILIVSLYFICFFKV</sequence>
<proteinExistence type="predicted"/>